<dbReference type="EMBL" id="BMRE01000062">
    <property type="protein sequence ID" value="GGU76940.1"/>
    <property type="molecule type" value="Genomic_DNA"/>
</dbReference>
<proteinExistence type="predicted"/>
<organism evidence="5 6">
    <name type="scientific">Lentzea flava</name>
    <dbReference type="NCBI Taxonomy" id="103732"/>
    <lineage>
        <taxon>Bacteria</taxon>
        <taxon>Bacillati</taxon>
        <taxon>Actinomycetota</taxon>
        <taxon>Actinomycetes</taxon>
        <taxon>Pseudonocardiales</taxon>
        <taxon>Pseudonocardiaceae</taxon>
        <taxon>Lentzea</taxon>
    </lineage>
</organism>
<evidence type="ECO:0000313" key="5">
    <source>
        <dbReference type="EMBL" id="GGU76940.1"/>
    </source>
</evidence>
<accession>A0ABQ2VAF7</accession>
<evidence type="ECO:0000256" key="3">
    <source>
        <dbReference type="ARBA" id="ARBA00023163"/>
    </source>
</evidence>
<keyword evidence="3" id="KW-0804">Transcription</keyword>
<dbReference type="SUPFAM" id="SSF52540">
    <property type="entry name" value="P-loop containing nucleoside triphosphate hydrolases"/>
    <property type="match status" value="1"/>
</dbReference>
<dbReference type="Proteomes" id="UP000649573">
    <property type="component" value="Unassembled WGS sequence"/>
</dbReference>
<reference evidence="6" key="1">
    <citation type="journal article" date="2019" name="Int. J. Syst. Evol. Microbiol.">
        <title>The Global Catalogue of Microorganisms (GCM) 10K type strain sequencing project: providing services to taxonomists for standard genome sequencing and annotation.</title>
        <authorList>
            <consortium name="The Broad Institute Genomics Platform"/>
            <consortium name="The Broad Institute Genome Sequencing Center for Infectious Disease"/>
            <person name="Wu L."/>
            <person name="Ma J."/>
        </authorList>
    </citation>
    <scope>NUCLEOTIDE SEQUENCE [LARGE SCALE GENOMIC DNA]</scope>
    <source>
        <strain evidence="6">JCM 3296</strain>
    </source>
</reference>
<dbReference type="Pfam" id="PF00196">
    <property type="entry name" value="GerE"/>
    <property type="match status" value="1"/>
</dbReference>
<dbReference type="InterPro" id="IPR027417">
    <property type="entry name" value="P-loop_NTPase"/>
</dbReference>
<protein>
    <submittedName>
        <fullName evidence="5">Transcriptional regulator</fullName>
    </submittedName>
</protein>
<dbReference type="CDD" id="cd06170">
    <property type="entry name" value="LuxR_C_like"/>
    <property type="match status" value="1"/>
</dbReference>
<keyword evidence="2" id="KW-0238">DNA-binding</keyword>
<comment type="caution">
    <text evidence="5">The sequence shown here is derived from an EMBL/GenBank/DDBJ whole genome shotgun (WGS) entry which is preliminary data.</text>
</comment>
<dbReference type="PROSITE" id="PS50043">
    <property type="entry name" value="HTH_LUXR_2"/>
    <property type="match status" value="1"/>
</dbReference>
<evidence type="ECO:0000256" key="1">
    <source>
        <dbReference type="ARBA" id="ARBA00023015"/>
    </source>
</evidence>
<dbReference type="RefSeq" id="WP_189259010.1">
    <property type="nucleotide sequence ID" value="NZ_BMRE01000062.1"/>
</dbReference>
<evidence type="ECO:0000256" key="2">
    <source>
        <dbReference type="ARBA" id="ARBA00023125"/>
    </source>
</evidence>
<dbReference type="InterPro" id="IPR016032">
    <property type="entry name" value="Sig_transdc_resp-reg_C-effctor"/>
</dbReference>
<dbReference type="PANTHER" id="PTHR44688:SF16">
    <property type="entry name" value="DNA-BINDING TRANSCRIPTIONAL ACTIVATOR DEVR_DOSR"/>
    <property type="match status" value="1"/>
</dbReference>
<dbReference type="PANTHER" id="PTHR44688">
    <property type="entry name" value="DNA-BINDING TRANSCRIPTIONAL ACTIVATOR DEVR_DOSR"/>
    <property type="match status" value="1"/>
</dbReference>
<keyword evidence="6" id="KW-1185">Reference proteome</keyword>
<evidence type="ECO:0000313" key="6">
    <source>
        <dbReference type="Proteomes" id="UP000649573"/>
    </source>
</evidence>
<dbReference type="SUPFAM" id="SSF46894">
    <property type="entry name" value="C-terminal effector domain of the bipartite response regulators"/>
    <property type="match status" value="1"/>
</dbReference>
<feature type="domain" description="HTH luxR-type" evidence="4">
    <location>
        <begin position="626"/>
        <end position="691"/>
    </location>
</feature>
<dbReference type="Pfam" id="PF13191">
    <property type="entry name" value="AAA_16"/>
    <property type="match status" value="1"/>
</dbReference>
<dbReference type="InterPro" id="IPR041664">
    <property type="entry name" value="AAA_16"/>
</dbReference>
<dbReference type="PRINTS" id="PR00038">
    <property type="entry name" value="HTHLUXR"/>
</dbReference>
<dbReference type="InterPro" id="IPR000792">
    <property type="entry name" value="Tscrpt_reg_LuxR_C"/>
</dbReference>
<dbReference type="InterPro" id="IPR036388">
    <property type="entry name" value="WH-like_DNA-bd_sf"/>
</dbReference>
<sequence>MICEQEALDELLAEARAGHGGALVLRGEPGSGKTTLVRWAAERASGMTVLSATGVRAESELLFAGLQQLLTPLDGSALPEPHRSAIEVALGRSTAACTDLVVYTAVLRLLRSAGPVLVIVDDLQWWDRSSATALGFCARRVADAPVAFVLATDGPALDLPELVLPGTETADRSVAHRAPAASWPDEDLAAALEAEAATASRCGGLATAADLLRRAADLSAPSERERRLAAAGYAAWKSGHPALARALTASVSDAAALDRLHGLIALSDDDQRSAHDHLVRAALRRPPEEAVGLLFMAVAAAMHADINPSPALAHLSEAGAELGFTTFVEQLARLRAGTTADPWQLRATAPPSLLRSDVHQWLWPLVIARHGADPRAALRFGIEARTSFSVNGMQAVLAFPELWLAELEHELGHWSAAFARAEEGLRSARETGQRARAADFHAVLALAAPNPELCREHAAAALALAVPLHNRLAAAKATWALGQLALSTGDNEAAVGHLSAIAEPTSPTGHTVVSRWAAADLVEALVRTGTPAGHVPLPPATTPLMRSRRCRALALLTDTPGLFAEAAAEAFPDHPHEQARAALLHGEWLRRTKHRSRSQLRLAHDTFTHLGATHWTRAAALQLRPATGTASGLTPQELSVARLAAQGLTNKEIGARLFLSPRTVGHHLYKIFPKLGIATRSQLRELDLGHPAY</sequence>
<dbReference type="SMART" id="SM00421">
    <property type="entry name" value="HTH_LUXR"/>
    <property type="match status" value="1"/>
</dbReference>
<gene>
    <name evidence="5" type="ORF">GCM10010178_80180</name>
</gene>
<evidence type="ECO:0000259" key="4">
    <source>
        <dbReference type="PROSITE" id="PS50043"/>
    </source>
</evidence>
<dbReference type="Gene3D" id="1.10.10.10">
    <property type="entry name" value="Winged helix-like DNA-binding domain superfamily/Winged helix DNA-binding domain"/>
    <property type="match status" value="1"/>
</dbReference>
<keyword evidence="1" id="KW-0805">Transcription regulation</keyword>
<name>A0ABQ2VAF7_9PSEU</name>